<evidence type="ECO:0000256" key="1">
    <source>
        <dbReference type="SAM" id="MobiDB-lite"/>
    </source>
</evidence>
<feature type="compositionally biased region" description="Low complexity" evidence="1">
    <location>
        <begin position="122"/>
        <end position="142"/>
    </location>
</feature>
<accession>A0A078APV9</accession>
<proteinExistence type="predicted"/>
<organism evidence="2 3">
    <name type="scientific">Stylonychia lemnae</name>
    <name type="common">Ciliate</name>
    <dbReference type="NCBI Taxonomy" id="5949"/>
    <lineage>
        <taxon>Eukaryota</taxon>
        <taxon>Sar</taxon>
        <taxon>Alveolata</taxon>
        <taxon>Ciliophora</taxon>
        <taxon>Intramacronucleata</taxon>
        <taxon>Spirotrichea</taxon>
        <taxon>Stichotrichia</taxon>
        <taxon>Sporadotrichida</taxon>
        <taxon>Oxytrichidae</taxon>
        <taxon>Stylonychinae</taxon>
        <taxon>Stylonychia</taxon>
    </lineage>
</organism>
<keyword evidence="3" id="KW-1185">Reference proteome</keyword>
<sequence length="165" mass="17532">MPLGQSFRLNLIPSPRVDQGDGLQALSDISCVGNPIMGAQDVIVEDDCLHADVWKDVLEAANFLIYKYGRTNIKIIYISLITMAKAGVTKKVTKRVAKRSTGSKKIGKRVAKKAGVKRVAKKAAPATAPAAAGSAQATPQKAAAKRSTKKAAKRPAKKAAAPKRR</sequence>
<reference evidence="2 3" key="1">
    <citation type="submission" date="2014-06" db="EMBL/GenBank/DDBJ databases">
        <authorList>
            <person name="Swart Estienne"/>
        </authorList>
    </citation>
    <scope>NUCLEOTIDE SEQUENCE [LARGE SCALE GENOMIC DNA]</scope>
    <source>
        <strain evidence="2 3">130c</strain>
    </source>
</reference>
<dbReference type="AlphaFoldDB" id="A0A078APV9"/>
<dbReference type="InParanoid" id="A0A078APV9"/>
<gene>
    <name evidence="2" type="primary">Contig8664.g9242</name>
    <name evidence="2" type="ORF">STYLEM_13068</name>
</gene>
<protein>
    <submittedName>
        <fullName evidence="2">Uncharacterized protein</fullName>
    </submittedName>
</protein>
<name>A0A078APV9_STYLE</name>
<dbReference type="EMBL" id="CCKQ01012395">
    <property type="protein sequence ID" value="CDW84011.1"/>
    <property type="molecule type" value="Genomic_DNA"/>
</dbReference>
<feature type="compositionally biased region" description="Basic residues" evidence="1">
    <location>
        <begin position="96"/>
        <end position="121"/>
    </location>
</feature>
<feature type="compositionally biased region" description="Basic residues" evidence="1">
    <location>
        <begin position="143"/>
        <end position="165"/>
    </location>
</feature>
<evidence type="ECO:0000313" key="3">
    <source>
        <dbReference type="Proteomes" id="UP000039865"/>
    </source>
</evidence>
<evidence type="ECO:0000313" key="2">
    <source>
        <dbReference type="EMBL" id="CDW84011.1"/>
    </source>
</evidence>
<dbReference type="Proteomes" id="UP000039865">
    <property type="component" value="Unassembled WGS sequence"/>
</dbReference>
<feature type="region of interest" description="Disordered" evidence="1">
    <location>
        <begin position="96"/>
        <end position="165"/>
    </location>
</feature>